<dbReference type="RefSeq" id="XP_040711667.1">
    <property type="nucleotide sequence ID" value="XM_040865575.1"/>
</dbReference>
<evidence type="ECO:0000313" key="3">
    <source>
        <dbReference type="Proteomes" id="UP000193689"/>
    </source>
</evidence>
<feature type="compositionally biased region" description="Basic and acidic residues" evidence="1">
    <location>
        <begin position="184"/>
        <end position="193"/>
    </location>
</feature>
<evidence type="ECO:0000256" key="1">
    <source>
        <dbReference type="SAM" id="MobiDB-lite"/>
    </source>
</evidence>
<gene>
    <name evidence="2" type="ORF">BCR38DRAFT_70813</name>
</gene>
<dbReference type="OrthoDB" id="552755at2759"/>
<comment type="caution">
    <text evidence="2">The sequence shown here is derived from an EMBL/GenBank/DDBJ whole genome shotgun (WGS) entry which is preliminary data.</text>
</comment>
<dbReference type="GeneID" id="63781787"/>
<feature type="compositionally biased region" description="Basic and acidic residues" evidence="1">
    <location>
        <begin position="221"/>
        <end position="235"/>
    </location>
</feature>
<protein>
    <recommendedName>
        <fullName evidence="4">Transcriptional regulator</fullName>
    </recommendedName>
</protein>
<accession>A0A1Y2DJ71</accession>
<feature type="compositionally biased region" description="Basic residues" evidence="1">
    <location>
        <begin position="153"/>
        <end position="175"/>
    </location>
</feature>
<reference evidence="2 3" key="1">
    <citation type="submission" date="2016-07" db="EMBL/GenBank/DDBJ databases">
        <title>Pervasive Adenine N6-methylation of Active Genes in Fungi.</title>
        <authorList>
            <consortium name="DOE Joint Genome Institute"/>
            <person name="Mondo S.J."/>
            <person name="Dannebaum R.O."/>
            <person name="Kuo R.C."/>
            <person name="Labutti K."/>
            <person name="Haridas S."/>
            <person name="Kuo A."/>
            <person name="Salamov A."/>
            <person name="Ahrendt S.R."/>
            <person name="Lipzen A."/>
            <person name="Sullivan W."/>
            <person name="Andreopoulos W.B."/>
            <person name="Clum A."/>
            <person name="Lindquist E."/>
            <person name="Daum C."/>
            <person name="Ramamoorthy G.K."/>
            <person name="Gryganskyi A."/>
            <person name="Culley D."/>
            <person name="Magnuson J.K."/>
            <person name="James T.Y."/>
            <person name="O'Malley M.A."/>
            <person name="Stajich J.E."/>
            <person name="Spatafora J.W."/>
            <person name="Visel A."/>
            <person name="Grigoriev I.V."/>
        </authorList>
    </citation>
    <scope>NUCLEOTIDE SEQUENCE [LARGE SCALE GENOMIC DNA]</scope>
    <source>
        <strain evidence="2 3">CBS 129021</strain>
    </source>
</reference>
<feature type="region of interest" description="Disordered" evidence="1">
    <location>
        <begin position="65"/>
        <end position="318"/>
    </location>
</feature>
<dbReference type="GO" id="GO:0005634">
    <property type="term" value="C:nucleus"/>
    <property type="evidence" value="ECO:0007669"/>
    <property type="project" value="TreeGrafter"/>
</dbReference>
<dbReference type="PANTHER" id="PTHR15410:SF2">
    <property type="entry name" value="HIRA-INTERACTING PROTEIN 3"/>
    <property type="match status" value="1"/>
</dbReference>
<feature type="compositionally biased region" description="Basic and acidic residues" evidence="1">
    <location>
        <begin position="245"/>
        <end position="264"/>
    </location>
</feature>
<sequence length="451" mass="50073">MAPSQKTLEKALADAVRAVLNSENERDQLTVNFVRNRVEQEFGLEDKFFAQGDWKARSKDIIKQAADEATAEPEPSSEPKDEITVDTKNGVKRQSTEEPSPPPKRVKRVTAPKRSKKQESESELSQLDDSEEEKPKKTKRLSDLGSSEEDTKKKQKKQPKAKQPKKAAPRGKSKKTVISDEDEAKIKPDDSADRKRKLPAPSKKPMAKRAKIESDNDEVDEKMPIKDDSEAEAKVKTSANPAKESTSKQEDSDEEKKVDVENESKAAAVVDDSSELSSVIDDEPPPPKKRGKAKESKGPAKVKASSSKPAPKELDGDEVEIKKLQGQLLKCGVRKIWAFELKDYGSDSGGKIKHLKKMLKEIGMDGRFSEAKAKEIKERRELMADLEAVQEMNKNWGVGGHNGRASRSKAKAAQRESSEEVETEEEAVDAKPRVSKRMADLAFLGDESESE</sequence>
<dbReference type="InterPro" id="IPR037647">
    <property type="entry name" value="HIRIP3"/>
</dbReference>
<dbReference type="Proteomes" id="UP000193689">
    <property type="component" value="Unassembled WGS sequence"/>
</dbReference>
<keyword evidence="3" id="KW-1185">Reference proteome</keyword>
<feature type="compositionally biased region" description="Basic residues" evidence="1">
    <location>
        <begin position="104"/>
        <end position="116"/>
    </location>
</feature>
<dbReference type="InParanoid" id="A0A1Y2DJ71"/>
<feature type="region of interest" description="Disordered" evidence="1">
    <location>
        <begin position="394"/>
        <end position="433"/>
    </location>
</feature>
<dbReference type="PANTHER" id="PTHR15410">
    <property type="entry name" value="HIRA-INTERACTING PROTEIN 3"/>
    <property type="match status" value="1"/>
</dbReference>
<feature type="compositionally biased region" description="Low complexity" evidence="1">
    <location>
        <begin position="299"/>
        <end position="309"/>
    </location>
</feature>
<name>A0A1Y2DJ71_9PEZI</name>
<dbReference type="STRING" id="1141098.A0A1Y2DJ71"/>
<proteinExistence type="predicted"/>
<evidence type="ECO:0000313" key="2">
    <source>
        <dbReference type="EMBL" id="ORY58855.1"/>
    </source>
</evidence>
<dbReference type="EMBL" id="MCFJ01000015">
    <property type="protein sequence ID" value="ORY58855.1"/>
    <property type="molecule type" value="Genomic_DNA"/>
</dbReference>
<evidence type="ECO:0008006" key="4">
    <source>
        <dbReference type="Google" id="ProtNLM"/>
    </source>
</evidence>
<organism evidence="2 3">
    <name type="scientific">Pseudomassariella vexata</name>
    <dbReference type="NCBI Taxonomy" id="1141098"/>
    <lineage>
        <taxon>Eukaryota</taxon>
        <taxon>Fungi</taxon>
        <taxon>Dikarya</taxon>
        <taxon>Ascomycota</taxon>
        <taxon>Pezizomycotina</taxon>
        <taxon>Sordariomycetes</taxon>
        <taxon>Xylariomycetidae</taxon>
        <taxon>Amphisphaeriales</taxon>
        <taxon>Pseudomassariaceae</taxon>
        <taxon>Pseudomassariella</taxon>
    </lineage>
</organism>
<dbReference type="AlphaFoldDB" id="A0A1Y2DJ71"/>